<dbReference type="EMBL" id="CAVN010000091">
    <property type="protein sequence ID" value="CDF57822.1"/>
    <property type="molecule type" value="Genomic_DNA"/>
</dbReference>
<dbReference type="HOGENOM" id="CLU_3104891_0_0_9"/>
<sequence length="51" mass="6011">MLKEKIETLRNELYDAILNNRFDSILLLSQELDKLIVEYYNTSTTNAYLPS</sequence>
<dbReference type="Gene3D" id="4.10.280.10">
    <property type="entry name" value="Helix-loop-helix DNA-binding domain"/>
    <property type="match status" value="1"/>
</dbReference>
<evidence type="ECO:0008006" key="3">
    <source>
        <dbReference type="Google" id="ProtNLM"/>
    </source>
</evidence>
<name>R7RNQ0_9CLOT</name>
<comment type="caution">
    <text evidence="1">The sequence shown here is derived from an EMBL/GenBank/DDBJ whole genome shotgun (WGS) entry which is preliminary data.</text>
</comment>
<dbReference type="InterPro" id="IPR037208">
    <property type="entry name" value="Spo0E-like_sf"/>
</dbReference>
<dbReference type="OrthoDB" id="1956812at2"/>
<organism evidence="1 2">
    <name type="scientific">Thermobrachium celere DSM 8682</name>
    <dbReference type="NCBI Taxonomy" id="941824"/>
    <lineage>
        <taxon>Bacteria</taxon>
        <taxon>Bacillati</taxon>
        <taxon>Bacillota</taxon>
        <taxon>Clostridia</taxon>
        <taxon>Eubacteriales</taxon>
        <taxon>Clostridiaceae</taxon>
        <taxon>Thermobrachium</taxon>
    </lineage>
</organism>
<proteinExistence type="predicted"/>
<evidence type="ECO:0000313" key="2">
    <source>
        <dbReference type="Proteomes" id="UP000014923"/>
    </source>
</evidence>
<dbReference type="InterPro" id="IPR018540">
    <property type="entry name" value="Spo0E-like"/>
</dbReference>
<dbReference type="SUPFAM" id="SSF140500">
    <property type="entry name" value="BAS1536-like"/>
    <property type="match status" value="1"/>
</dbReference>
<dbReference type="Pfam" id="PF09388">
    <property type="entry name" value="SpoOE-like"/>
    <property type="match status" value="1"/>
</dbReference>
<protein>
    <recommendedName>
        <fullName evidence="3">Spo0E like sporulation regulatory protein</fullName>
    </recommendedName>
</protein>
<accession>R7RNQ0</accession>
<dbReference type="eggNOG" id="ENOG502ZDPD">
    <property type="taxonomic scope" value="Bacteria"/>
</dbReference>
<keyword evidence="2" id="KW-1185">Reference proteome</keyword>
<dbReference type="RefSeq" id="WP_018661334.1">
    <property type="nucleotide sequence ID" value="NZ_HF952018.1"/>
</dbReference>
<dbReference type="AlphaFoldDB" id="R7RNQ0"/>
<gene>
    <name evidence="1" type="ORF">TCEL_01736</name>
</gene>
<dbReference type="Proteomes" id="UP000014923">
    <property type="component" value="Unassembled WGS sequence"/>
</dbReference>
<reference evidence="1" key="1">
    <citation type="submission" date="2013-03" db="EMBL/GenBank/DDBJ databases">
        <title>Draft genome sequence of the hydrogen-ethanol-producing anaerobic alkalithermophilic Caloramator celere.</title>
        <authorList>
            <person name="Ciranna A."/>
            <person name="Larjo A."/>
            <person name="Kivisto A."/>
            <person name="Santala V."/>
            <person name="Roos C."/>
            <person name="Karp M."/>
        </authorList>
    </citation>
    <scope>NUCLEOTIDE SEQUENCE [LARGE SCALE GENOMIC DNA]</scope>
    <source>
        <strain evidence="1">DSM 8682</strain>
    </source>
</reference>
<dbReference type="GO" id="GO:0046983">
    <property type="term" value="F:protein dimerization activity"/>
    <property type="evidence" value="ECO:0007669"/>
    <property type="project" value="InterPro"/>
</dbReference>
<dbReference type="GO" id="GO:0043937">
    <property type="term" value="P:regulation of sporulation"/>
    <property type="evidence" value="ECO:0007669"/>
    <property type="project" value="InterPro"/>
</dbReference>
<evidence type="ECO:0000313" key="1">
    <source>
        <dbReference type="EMBL" id="CDF57822.1"/>
    </source>
</evidence>
<dbReference type="InterPro" id="IPR036638">
    <property type="entry name" value="HLH_DNA-bd_sf"/>
</dbReference>